<evidence type="ECO:0000256" key="10">
    <source>
        <dbReference type="ARBA" id="ARBA00022989"/>
    </source>
</evidence>
<dbReference type="NCBIfam" id="TIGR00830">
    <property type="entry name" value="PTBA"/>
    <property type="match status" value="1"/>
</dbReference>
<feature type="transmembrane region" description="Helical" evidence="12">
    <location>
        <begin position="431"/>
        <end position="450"/>
    </location>
</feature>
<dbReference type="PROSITE" id="PS51093">
    <property type="entry name" value="PTS_EIIA_TYPE_1"/>
    <property type="match status" value="1"/>
</dbReference>
<evidence type="ECO:0000313" key="14">
    <source>
        <dbReference type="EMBL" id="MCM2436658.1"/>
    </source>
</evidence>
<keyword evidence="5" id="KW-0597">Phosphoprotein</keyword>
<evidence type="ECO:0000256" key="5">
    <source>
        <dbReference type="ARBA" id="ARBA00022553"/>
    </source>
</evidence>
<keyword evidence="15" id="KW-1185">Reference proteome</keyword>
<feature type="transmembrane region" description="Helical" evidence="12">
    <location>
        <begin position="160"/>
        <end position="181"/>
    </location>
</feature>
<dbReference type="CDD" id="cd17332">
    <property type="entry name" value="MFS_MelB_like"/>
    <property type="match status" value="1"/>
</dbReference>
<keyword evidence="3" id="KW-0813">Transport</keyword>
<feature type="transmembrane region" description="Helical" evidence="12">
    <location>
        <begin position="24"/>
        <end position="42"/>
    </location>
</feature>
<dbReference type="Gene3D" id="2.70.70.10">
    <property type="entry name" value="Glucose Permease (Domain IIA)"/>
    <property type="match status" value="1"/>
</dbReference>
<gene>
    <name evidence="14" type="ORF">KAK10_01745</name>
</gene>
<dbReference type="Pfam" id="PF13347">
    <property type="entry name" value="MFS_2"/>
    <property type="match status" value="1"/>
</dbReference>
<feature type="transmembrane region" description="Helical" evidence="12">
    <location>
        <begin position="341"/>
        <end position="365"/>
    </location>
</feature>
<feature type="transmembrane region" description="Helical" evidence="12">
    <location>
        <begin position="260"/>
        <end position="282"/>
    </location>
</feature>
<dbReference type="InterPro" id="IPR018043">
    <property type="entry name" value="Na/Gal_symport_CS"/>
</dbReference>
<accession>A0ABT0VHP5</accession>
<evidence type="ECO:0000256" key="1">
    <source>
        <dbReference type="ARBA" id="ARBA00004651"/>
    </source>
</evidence>
<dbReference type="InterPro" id="IPR001127">
    <property type="entry name" value="PTS_EIIA_1_perm"/>
</dbReference>
<dbReference type="PROSITE" id="PS00872">
    <property type="entry name" value="NA_GALACTOSIDE_SYMP"/>
    <property type="match status" value="1"/>
</dbReference>
<keyword evidence="11 12" id="KW-0472">Membrane</keyword>
<feature type="transmembrane region" description="Helical" evidence="12">
    <location>
        <begin position="92"/>
        <end position="114"/>
    </location>
</feature>
<dbReference type="Pfam" id="PF00358">
    <property type="entry name" value="PTS_EIIA_1"/>
    <property type="match status" value="1"/>
</dbReference>
<dbReference type="NCBIfam" id="TIGR00792">
    <property type="entry name" value="gph"/>
    <property type="match status" value="1"/>
</dbReference>
<comment type="subcellular location">
    <subcellularLocation>
        <location evidence="1">Cell membrane</location>
        <topology evidence="1">Multi-pass membrane protein</topology>
    </subcellularLocation>
</comment>
<keyword evidence="6" id="KW-0762">Sugar transport</keyword>
<protein>
    <submittedName>
        <fullName evidence="14">MFS transporter</fullName>
    </submittedName>
</protein>
<name>A0ABT0VHP5_9LACO</name>
<reference evidence="14" key="1">
    <citation type="submission" date="2021-04" db="EMBL/GenBank/DDBJ databases">
        <title>Taxonomic assessment of Weissella genus.</title>
        <authorList>
            <person name="Fanelli F."/>
            <person name="Chieffi D."/>
            <person name="Dell'Aquila A."/>
            <person name="Gyu-Sung C."/>
            <person name="Franz C.M.A.P."/>
            <person name="Fusco V."/>
        </authorList>
    </citation>
    <scope>NUCLEOTIDE SEQUENCE</scope>
    <source>
        <strain evidence="14">LMG 25373</strain>
    </source>
</reference>
<dbReference type="PANTHER" id="PTHR11328">
    <property type="entry name" value="MAJOR FACILITATOR SUPERFAMILY DOMAIN-CONTAINING PROTEIN"/>
    <property type="match status" value="1"/>
</dbReference>
<proteinExistence type="inferred from homology"/>
<feature type="transmembrane region" description="Helical" evidence="12">
    <location>
        <begin position="288"/>
        <end position="309"/>
    </location>
</feature>
<organism evidence="14 15">
    <name type="scientific">Periweissella beninensis</name>
    <dbReference type="NCBI Taxonomy" id="504936"/>
    <lineage>
        <taxon>Bacteria</taxon>
        <taxon>Bacillati</taxon>
        <taxon>Bacillota</taxon>
        <taxon>Bacilli</taxon>
        <taxon>Lactobacillales</taxon>
        <taxon>Lactobacillaceae</taxon>
        <taxon>Periweissella</taxon>
    </lineage>
</organism>
<keyword evidence="8 12" id="KW-0812">Transmembrane</keyword>
<dbReference type="Proteomes" id="UP001057481">
    <property type="component" value="Unassembled WGS sequence"/>
</dbReference>
<keyword evidence="7" id="KW-0808">Transferase</keyword>
<evidence type="ECO:0000256" key="3">
    <source>
        <dbReference type="ARBA" id="ARBA00022448"/>
    </source>
</evidence>
<feature type="transmembrane region" description="Helical" evidence="12">
    <location>
        <begin position="397"/>
        <end position="419"/>
    </location>
</feature>
<evidence type="ECO:0000259" key="13">
    <source>
        <dbReference type="PROSITE" id="PS51093"/>
    </source>
</evidence>
<evidence type="ECO:0000256" key="2">
    <source>
        <dbReference type="ARBA" id="ARBA00007724"/>
    </source>
</evidence>
<dbReference type="SUPFAM" id="SSF51261">
    <property type="entry name" value="Duplicated hybrid motif"/>
    <property type="match status" value="1"/>
</dbReference>
<comment type="similarity">
    <text evidence="2">In the N-terminal section; belongs to the sodium:galactoside symporter (TC 2.A.2) family.</text>
</comment>
<evidence type="ECO:0000313" key="15">
    <source>
        <dbReference type="Proteomes" id="UP001057481"/>
    </source>
</evidence>
<keyword evidence="9" id="KW-0769">Symport</keyword>
<dbReference type="RefSeq" id="WP_205143107.1">
    <property type="nucleotide sequence ID" value="NZ_JAFBDN010000003.1"/>
</dbReference>
<keyword evidence="10 12" id="KW-1133">Transmembrane helix</keyword>
<dbReference type="InterPro" id="IPR036259">
    <property type="entry name" value="MFS_trans_sf"/>
</dbReference>
<evidence type="ECO:0000256" key="9">
    <source>
        <dbReference type="ARBA" id="ARBA00022847"/>
    </source>
</evidence>
<evidence type="ECO:0000256" key="12">
    <source>
        <dbReference type="SAM" id="Phobius"/>
    </source>
</evidence>
<feature type="transmembrane region" description="Helical" evidence="12">
    <location>
        <begin position="201"/>
        <end position="222"/>
    </location>
</feature>
<evidence type="ECO:0000256" key="4">
    <source>
        <dbReference type="ARBA" id="ARBA00022475"/>
    </source>
</evidence>
<dbReference type="PANTHER" id="PTHR11328:SF36">
    <property type="entry name" value="MELIBIOSE PERMEASE"/>
    <property type="match status" value="1"/>
</dbReference>
<feature type="transmembrane region" description="Helical" evidence="12">
    <location>
        <begin position="54"/>
        <end position="71"/>
    </location>
</feature>
<evidence type="ECO:0000256" key="11">
    <source>
        <dbReference type="ARBA" id="ARBA00023136"/>
    </source>
</evidence>
<feature type="transmembrane region" description="Helical" evidence="12">
    <location>
        <begin position="120"/>
        <end position="139"/>
    </location>
</feature>
<dbReference type="EMBL" id="JAGMVS010000038">
    <property type="protein sequence ID" value="MCM2436658.1"/>
    <property type="molecule type" value="Genomic_DNA"/>
</dbReference>
<evidence type="ECO:0000256" key="6">
    <source>
        <dbReference type="ARBA" id="ARBA00022597"/>
    </source>
</evidence>
<evidence type="ECO:0000256" key="7">
    <source>
        <dbReference type="ARBA" id="ARBA00022679"/>
    </source>
</evidence>
<dbReference type="InterPro" id="IPR011055">
    <property type="entry name" value="Dup_hybrid_motif"/>
</dbReference>
<evidence type="ECO:0000256" key="8">
    <source>
        <dbReference type="ARBA" id="ARBA00022692"/>
    </source>
</evidence>
<dbReference type="PROSITE" id="PS00371">
    <property type="entry name" value="PTS_EIIA_TYPE_1_HIS"/>
    <property type="match status" value="1"/>
</dbReference>
<keyword evidence="4" id="KW-1003">Cell membrane</keyword>
<sequence length="636" mass="69228">MSNQNNFGLKSKIAYAFGNLGQSAFYNAMSTFFMVYVTSVMVDGLDKSSATKTIGMITSLVVIIRLAEIFFDPIIGNIIDNTKTKWGKFKPWQIIGGTISSLLLIIIFTGVFGLSHVSTVGFAIAFIIIFVILDVFYSFRDISYWGMIPALSEDSKERGVYTALGSFTGSIGYNGLTMIVVPVVTMGTYLATGKHEQGASGWLAFAVFVAILGIATSSAVAFGTNEVNSVIRANEEHTTIKQVFQGIAHNDQVLWTGLAYLLYAVANVATGGVLFYLFKYVLDAPNEFWIAGLVPTILGLLAAPAYPILNKFIPRRYLFIGGMISMILGYSLFIISSDSLIAVIIALILFYLPGTFIQMTVILSLTDSIEYGQLKNGVRNEAVTLSIRPMLDKMAGAFSNGIVGFIAVAAGMTGTATASSITSANIHTFKIFAFYTPLVLIVLSLLVFTFKVTISEKKHEAIVNELEAKLIHNEITVTDTPISSKTVEIMAPVDGELVPLAAITNPQMGKLSELQGFAIKPSDGKIYAPFTGKIEFTFSTKHTIGIVDDNGTAAIIHIGLETVKLRGAGFVTYYMDQQIVNKGDLLIEFDRELIRKNGFDDVVLVIIPDQKHHKINQQITAQQVTNGQRILTITTI</sequence>
<feature type="transmembrane region" description="Helical" evidence="12">
    <location>
        <begin position="316"/>
        <end position="335"/>
    </location>
</feature>
<dbReference type="InterPro" id="IPR001927">
    <property type="entry name" value="Na/Gal_symport"/>
</dbReference>
<dbReference type="SUPFAM" id="SSF103473">
    <property type="entry name" value="MFS general substrate transporter"/>
    <property type="match status" value="1"/>
</dbReference>
<dbReference type="InterPro" id="IPR039672">
    <property type="entry name" value="MFS_2"/>
</dbReference>
<feature type="domain" description="PTS EIIA type-1" evidence="13">
    <location>
        <begin position="505"/>
        <end position="609"/>
    </location>
</feature>
<dbReference type="Gene3D" id="1.20.1250.20">
    <property type="entry name" value="MFS general substrate transporter like domains"/>
    <property type="match status" value="1"/>
</dbReference>
<comment type="caution">
    <text evidence="14">The sequence shown here is derived from an EMBL/GenBank/DDBJ whole genome shotgun (WGS) entry which is preliminary data.</text>
</comment>